<evidence type="ECO:0000313" key="2">
    <source>
        <dbReference type="Proteomes" id="UP000499080"/>
    </source>
</evidence>
<organism evidence="1 2">
    <name type="scientific">Araneus ventricosus</name>
    <name type="common">Orbweaver spider</name>
    <name type="synonym">Epeira ventricosa</name>
    <dbReference type="NCBI Taxonomy" id="182803"/>
    <lineage>
        <taxon>Eukaryota</taxon>
        <taxon>Metazoa</taxon>
        <taxon>Ecdysozoa</taxon>
        <taxon>Arthropoda</taxon>
        <taxon>Chelicerata</taxon>
        <taxon>Arachnida</taxon>
        <taxon>Araneae</taxon>
        <taxon>Araneomorphae</taxon>
        <taxon>Entelegynae</taxon>
        <taxon>Araneoidea</taxon>
        <taxon>Araneidae</taxon>
        <taxon>Araneus</taxon>
    </lineage>
</organism>
<name>A0A4Y2QW07_ARAVE</name>
<sequence length="115" mass="12856">VEDKASSPRVLLTVNSLASHNVEGVITERLLELNWFNAPSGMNEDPTSWVGLFNHDPAEGSHDPLEVASTRNNPDGYYRTRIPFPRIEFFDNKLTDGCLGFWIGKTAFSFLSSLL</sequence>
<dbReference type="Proteomes" id="UP000499080">
    <property type="component" value="Unassembled WGS sequence"/>
</dbReference>
<comment type="caution">
    <text evidence="1">The sequence shown here is derived from an EMBL/GenBank/DDBJ whole genome shotgun (WGS) entry which is preliminary data.</text>
</comment>
<dbReference type="AlphaFoldDB" id="A0A4Y2QW07"/>
<dbReference type="OrthoDB" id="1046782at2759"/>
<reference evidence="1 2" key="1">
    <citation type="journal article" date="2019" name="Sci. Rep.">
        <title>Orb-weaving spider Araneus ventricosus genome elucidates the spidroin gene catalogue.</title>
        <authorList>
            <person name="Kono N."/>
            <person name="Nakamura H."/>
            <person name="Ohtoshi R."/>
            <person name="Moran D.A.P."/>
            <person name="Shinohara A."/>
            <person name="Yoshida Y."/>
            <person name="Fujiwara M."/>
            <person name="Mori M."/>
            <person name="Tomita M."/>
            <person name="Arakawa K."/>
        </authorList>
    </citation>
    <scope>NUCLEOTIDE SEQUENCE [LARGE SCALE GENOMIC DNA]</scope>
</reference>
<keyword evidence="2" id="KW-1185">Reference proteome</keyword>
<accession>A0A4Y2QW07</accession>
<gene>
    <name evidence="1" type="ORF">AVEN_248462_1</name>
</gene>
<feature type="non-terminal residue" evidence="1">
    <location>
        <position position="1"/>
    </location>
</feature>
<evidence type="ECO:0000313" key="1">
    <source>
        <dbReference type="EMBL" id="GBN67543.1"/>
    </source>
</evidence>
<proteinExistence type="predicted"/>
<dbReference type="EMBL" id="BGPR01223559">
    <property type="protein sequence ID" value="GBN67543.1"/>
    <property type="molecule type" value="Genomic_DNA"/>
</dbReference>
<protein>
    <submittedName>
        <fullName evidence="1">Uncharacterized protein</fullName>
    </submittedName>
</protein>